<evidence type="ECO:0000313" key="1">
    <source>
        <dbReference type="EMBL" id="RDI50930.1"/>
    </source>
</evidence>
<name>A0A370H418_9NOCA</name>
<proteinExistence type="predicted"/>
<accession>A0A370H418</accession>
<dbReference type="Proteomes" id="UP000255355">
    <property type="component" value="Unassembled WGS sequence"/>
</dbReference>
<sequence length="37" mass="3550">MKYTKCAAAAAESVLPAVTDVSAPTDAGAVHSSGQGS</sequence>
<reference evidence="1 2" key="1">
    <citation type="submission" date="2018-07" db="EMBL/GenBank/DDBJ databases">
        <title>Genomic Encyclopedia of Type Strains, Phase IV (KMG-IV): sequencing the most valuable type-strain genomes for metagenomic binning, comparative biology and taxonomic classification.</title>
        <authorList>
            <person name="Goeker M."/>
        </authorList>
    </citation>
    <scope>NUCLEOTIDE SEQUENCE [LARGE SCALE GENOMIC DNA]</scope>
    <source>
        <strain evidence="1 2">DSM 44952</strain>
    </source>
</reference>
<protein>
    <submittedName>
        <fullName evidence="1">Uncharacterized protein</fullName>
    </submittedName>
</protein>
<dbReference type="STRING" id="1210089.GCA_001613165_03255"/>
<dbReference type="EMBL" id="QQAZ01000005">
    <property type="protein sequence ID" value="RDI50930.1"/>
    <property type="molecule type" value="Genomic_DNA"/>
</dbReference>
<organism evidence="1 2">
    <name type="scientific">Nocardia mexicana</name>
    <dbReference type="NCBI Taxonomy" id="279262"/>
    <lineage>
        <taxon>Bacteria</taxon>
        <taxon>Bacillati</taxon>
        <taxon>Actinomycetota</taxon>
        <taxon>Actinomycetes</taxon>
        <taxon>Mycobacteriales</taxon>
        <taxon>Nocardiaceae</taxon>
        <taxon>Nocardia</taxon>
    </lineage>
</organism>
<evidence type="ECO:0000313" key="2">
    <source>
        <dbReference type="Proteomes" id="UP000255355"/>
    </source>
</evidence>
<keyword evidence="2" id="KW-1185">Reference proteome</keyword>
<gene>
    <name evidence="1" type="ORF">DFR68_105407</name>
</gene>
<comment type="caution">
    <text evidence="1">The sequence shown here is derived from an EMBL/GenBank/DDBJ whole genome shotgun (WGS) entry which is preliminary data.</text>
</comment>
<dbReference type="AlphaFoldDB" id="A0A370H418"/>